<accession>A0A3M2R1B1</accession>
<feature type="domain" description="Nephrocystin 3-like N-terminal" evidence="2">
    <location>
        <begin position="128"/>
        <end position="289"/>
    </location>
</feature>
<comment type="caution">
    <text evidence="3">The sequence shown here is derived from an EMBL/GenBank/DDBJ whole genome shotgun (WGS) entry which is preliminary data.</text>
</comment>
<gene>
    <name evidence="3" type="ORF">CDV36_016086</name>
</gene>
<keyword evidence="4" id="KW-1185">Reference proteome</keyword>
<dbReference type="EMBL" id="NKUJ01000765">
    <property type="protein sequence ID" value="RMI99055.1"/>
    <property type="molecule type" value="Genomic_DNA"/>
</dbReference>
<evidence type="ECO:0000256" key="1">
    <source>
        <dbReference type="ARBA" id="ARBA00022737"/>
    </source>
</evidence>
<dbReference type="Pfam" id="PF24883">
    <property type="entry name" value="NPHP3_N"/>
    <property type="match status" value="1"/>
</dbReference>
<dbReference type="Gene3D" id="3.40.50.300">
    <property type="entry name" value="P-loop containing nucleotide triphosphate hydrolases"/>
    <property type="match status" value="1"/>
</dbReference>
<dbReference type="PANTHER" id="PTHR10039:SF5">
    <property type="entry name" value="NACHT DOMAIN-CONTAINING PROTEIN"/>
    <property type="match status" value="1"/>
</dbReference>
<dbReference type="InterPro" id="IPR027417">
    <property type="entry name" value="P-loop_NTPase"/>
</dbReference>
<keyword evidence="1" id="KW-0677">Repeat</keyword>
<dbReference type="AlphaFoldDB" id="A0A3M2R1B1"/>
<dbReference type="PANTHER" id="PTHR10039">
    <property type="entry name" value="AMELOGENIN"/>
    <property type="match status" value="1"/>
</dbReference>
<name>A0A3M2R1B1_9HYPO</name>
<evidence type="ECO:0000313" key="3">
    <source>
        <dbReference type="EMBL" id="RMI99055.1"/>
    </source>
</evidence>
<reference evidence="3 4" key="1">
    <citation type="submission" date="2017-06" db="EMBL/GenBank/DDBJ databases">
        <title>Comparative genomic analysis of Ambrosia Fusariam Clade fungi.</title>
        <authorList>
            <person name="Stajich J.E."/>
            <person name="Carrillo J."/>
            <person name="Kijimoto T."/>
            <person name="Eskalen A."/>
            <person name="O'Donnell K."/>
            <person name="Kasson M."/>
        </authorList>
    </citation>
    <scope>NUCLEOTIDE SEQUENCE [LARGE SCALE GENOMIC DNA]</scope>
    <source>
        <strain evidence="3">UCR3666</strain>
    </source>
</reference>
<protein>
    <recommendedName>
        <fullName evidence="2">Nephrocystin 3-like N-terminal domain-containing protein</fullName>
    </recommendedName>
</protein>
<sequence length="329" mass="37668">MAFVESFFWDNERENLKTSGSRPSNPRNALRFAFELARQRPGTEVGGSCAICPVDFSVNFSPERMTVRAWHDFGPEGTPLDPAWMVHLMGPLGSRDNMLTVDHVEGSVRELYGTRLIQRIRGKPLWDSYHWVLEHPRYGEFTNDPSNKVLWIKGDPGKGKTMLLCGIIDQLDRSTNPLSYFFCQTTEKDQSSDTAAMRGLIYILLDHYLFLMPKLRVEYDKKGKKLFDSPNTSLLLDVVLTDMLQDPILEDEVFIIHALDECKTGRSNLVKLIVKLSSSCRARWIGSSRDWPEIKQEFRGIRGLVFITLEETKDEVAQAVQSYIRTKVD</sequence>
<dbReference type="STRING" id="2010991.A0A3M2R1B1"/>
<evidence type="ECO:0000313" key="4">
    <source>
        <dbReference type="Proteomes" id="UP000277212"/>
    </source>
</evidence>
<dbReference type="InterPro" id="IPR056884">
    <property type="entry name" value="NPHP3-like_N"/>
</dbReference>
<proteinExistence type="predicted"/>
<evidence type="ECO:0000259" key="2">
    <source>
        <dbReference type="Pfam" id="PF24883"/>
    </source>
</evidence>
<dbReference type="Proteomes" id="UP000277212">
    <property type="component" value="Unassembled WGS sequence"/>
</dbReference>
<dbReference type="OrthoDB" id="538223at2759"/>
<organism evidence="3 4">
    <name type="scientific">Fusarium kuroshium</name>
    <dbReference type="NCBI Taxonomy" id="2010991"/>
    <lineage>
        <taxon>Eukaryota</taxon>
        <taxon>Fungi</taxon>
        <taxon>Dikarya</taxon>
        <taxon>Ascomycota</taxon>
        <taxon>Pezizomycotina</taxon>
        <taxon>Sordariomycetes</taxon>
        <taxon>Hypocreomycetidae</taxon>
        <taxon>Hypocreales</taxon>
        <taxon>Nectriaceae</taxon>
        <taxon>Fusarium</taxon>
        <taxon>Fusarium solani species complex</taxon>
    </lineage>
</organism>